<dbReference type="InterPro" id="IPR019734">
    <property type="entry name" value="TPR_rpt"/>
</dbReference>
<dbReference type="Proteomes" id="UP000736328">
    <property type="component" value="Unassembled WGS sequence"/>
</dbReference>
<evidence type="ECO:0000313" key="1">
    <source>
        <dbReference type="EMBL" id="MBI4726631.1"/>
    </source>
</evidence>
<proteinExistence type="predicted"/>
<dbReference type="SUPFAM" id="SSF48452">
    <property type="entry name" value="TPR-like"/>
    <property type="match status" value="2"/>
</dbReference>
<name>A0A933I9E1_UNCT6</name>
<dbReference type="EMBL" id="JACQXR010000064">
    <property type="protein sequence ID" value="MBI4726631.1"/>
    <property type="molecule type" value="Genomic_DNA"/>
</dbReference>
<dbReference type="Pfam" id="PF13424">
    <property type="entry name" value="TPR_12"/>
    <property type="match status" value="1"/>
</dbReference>
<dbReference type="SMART" id="SM00028">
    <property type="entry name" value="TPR"/>
    <property type="match status" value="5"/>
</dbReference>
<dbReference type="Gene3D" id="1.25.40.10">
    <property type="entry name" value="Tetratricopeptide repeat domain"/>
    <property type="match status" value="2"/>
</dbReference>
<accession>A0A933I9E1</accession>
<dbReference type="AlphaFoldDB" id="A0A933I9E1"/>
<organism evidence="1 2">
    <name type="scientific">candidate division TA06 bacterium</name>
    <dbReference type="NCBI Taxonomy" id="2250710"/>
    <lineage>
        <taxon>Bacteria</taxon>
        <taxon>Bacteria division TA06</taxon>
    </lineage>
</organism>
<gene>
    <name evidence="1" type="ORF">HY768_05330</name>
</gene>
<evidence type="ECO:0000313" key="2">
    <source>
        <dbReference type="Proteomes" id="UP000736328"/>
    </source>
</evidence>
<dbReference type="InterPro" id="IPR011990">
    <property type="entry name" value="TPR-like_helical_dom_sf"/>
</dbReference>
<dbReference type="PANTHER" id="PTHR10098">
    <property type="entry name" value="RAPSYN-RELATED"/>
    <property type="match status" value="1"/>
</dbReference>
<sequence>MPELSLKFPESITTINQPEPKDVSEFSTYFSAENKTPIKEKILSFVKANQFRNLLLIDSETNASIDIMFSSPIPFDQQLIQRRRKFILNNQPVYFASAEDVIVMKIVSLEQKDIEDVKMILVSTANIDKTYIKNWSDFFWSFSSSEEKKKKYGEIFAEIFEEFAEKTPLFAGISGRAKKERTEENRAVDLTTLLMRCLNNKAEVLNFIGSYEKATATYKKLFRVATNENIEDRVFEAYSLLGQGQVNRNLSDFPATLEHYTRALDIFEKLNKKEDSARTMIKIADVYIRQVNYDKTLEELKKALGIIDKMSGNEIKELKVEIFYLLGATHRLKGNYDGALIFLKEAESYSSDSSVLEHKITHETANCLCGKKDYDKVSELYQKAIKMAKNVGDIKAQIIYLTSMVQLYYERAIPFYNSDEHEKKKEWLDKAIAAATEADKLNKRIRTKEDPTLLRLFAGCYILNNQYELAKMFIKKLLTRTERGNLRNRFGGIKCIGHLYECLGDDAKKNKSANAIEFYEKARRTYVHGLKLAEEAENNNNFNYFTASIKEIEEKRKKWGATG</sequence>
<dbReference type="PANTHER" id="PTHR10098:SF106">
    <property type="entry name" value="TETRATRICOPEPTIDE REPEAT PROTEIN 28-LIKE PROTEIN"/>
    <property type="match status" value="1"/>
</dbReference>
<protein>
    <submittedName>
        <fullName evidence="1">Tetratricopeptide repeat protein</fullName>
    </submittedName>
</protein>
<comment type="caution">
    <text evidence="1">The sequence shown here is derived from an EMBL/GenBank/DDBJ whole genome shotgun (WGS) entry which is preliminary data.</text>
</comment>
<reference evidence="1" key="1">
    <citation type="submission" date="2020-07" db="EMBL/GenBank/DDBJ databases">
        <title>Huge and variable diversity of episymbiotic CPR bacteria and DPANN archaea in groundwater ecosystems.</title>
        <authorList>
            <person name="He C.Y."/>
            <person name="Keren R."/>
            <person name="Whittaker M."/>
            <person name="Farag I.F."/>
            <person name="Doudna J."/>
            <person name="Cate J.H.D."/>
            <person name="Banfield J.F."/>
        </authorList>
    </citation>
    <scope>NUCLEOTIDE SEQUENCE</scope>
    <source>
        <strain evidence="1">NC_groundwater_1520_Pr4_B-0.1um_53_5</strain>
    </source>
</reference>